<gene>
    <name evidence="2" type="ORF">HELGO_WM8046</name>
</gene>
<evidence type="ECO:0000256" key="1">
    <source>
        <dbReference type="SAM" id="MobiDB-lite"/>
    </source>
</evidence>
<organism evidence="2">
    <name type="scientific">uncultured Thiotrichaceae bacterium</name>
    <dbReference type="NCBI Taxonomy" id="298394"/>
    <lineage>
        <taxon>Bacteria</taxon>
        <taxon>Pseudomonadati</taxon>
        <taxon>Pseudomonadota</taxon>
        <taxon>Gammaproteobacteria</taxon>
        <taxon>Thiotrichales</taxon>
        <taxon>Thiotrichaceae</taxon>
        <taxon>environmental samples</taxon>
    </lineage>
</organism>
<reference evidence="2" key="1">
    <citation type="submission" date="2020-01" db="EMBL/GenBank/DDBJ databases">
        <authorList>
            <person name="Meier V. D."/>
            <person name="Meier V D."/>
        </authorList>
    </citation>
    <scope>NUCLEOTIDE SEQUENCE</scope>
    <source>
        <strain evidence="2">HLG_WM_MAG_07</strain>
    </source>
</reference>
<evidence type="ECO:0000313" key="2">
    <source>
        <dbReference type="EMBL" id="CAA6825848.1"/>
    </source>
</evidence>
<accession>A0A6S6UCG8</accession>
<feature type="region of interest" description="Disordered" evidence="1">
    <location>
        <begin position="501"/>
        <end position="535"/>
    </location>
</feature>
<sequence>MDTKNLFDKLFRSSKESEVSYVLEQYSEDSSIDWHPYGDNESFFGVIENQQASAIPALVEKLTNSIDAILMKKCLEAGFDPKSAKAPQSVDEAIISYFSNSPNWDLSKNRQLQAEDIQILADGSYKDRNKDTSLIIYDNGEGQHPKDFSDTFLSLLRGNKNEIHFVQGKYNMGGSGAIVFCGKQRYQLMASRRFDGTGDFGFTLIRKHPLSDAEKKTKKNTWYEYLTVNNDIPSFKLPDEGIDLGLYHRNFTTGTVIKLYSYNLPSGSRSVISRDLNQSINEYLFQPALPVYTIDSEERYPKDRNLHRDLFGLKHRLDSDDNKYISETFSEEIQDSEIGTYKVTVYVFNHRIEGKSIKESKAAIRREFFKNNMSVIFSLNGQVHGNYTSEFVTRSLKFNLLKDYLLIHVDCTKLEMDFRSELFMASRDRLKNGEESAMLRKKLSSYLKKKNGRLDEIYHKRKQELAANTGSTSSLLKDFSENLPFDSDLMKLINHTFDLKEKGGSKSKKKQKNMPSQTQGKEEQPFSPKRFPTSFKIDTKSKKDAIPVIQIPINGDKTIKFSTDVEDQYFDRTDENGELQIAILKPKKNDTTGGDKPGEPKDIQGLLSVNKSSPNKGTIRVNINPSKETKVGSQFTVKAKLTSPGADLEQIFIVKILDKKTKQDHKSQQEEQPSQLGLPKLVEVYKEKTDNNTSWGDINYIDFDYDTVMYPYLEEDKLESIFINMDSTIIKNHMGKLRNEDELNLSKRRYLSSVYFHTLFLYMINKNKGIQISESSEASGKNEELELPDYLMKIFDGSYTEFLMNFEVSALMESLSD</sequence>
<protein>
    <submittedName>
        <fullName evidence="2">Uncharacterized protein</fullName>
    </submittedName>
</protein>
<feature type="compositionally biased region" description="Polar residues" evidence="1">
    <location>
        <begin position="607"/>
        <end position="617"/>
    </location>
</feature>
<dbReference type="EMBL" id="CACVAY010000129">
    <property type="protein sequence ID" value="CAA6825848.1"/>
    <property type="molecule type" value="Genomic_DNA"/>
</dbReference>
<dbReference type="AlphaFoldDB" id="A0A6S6UCG8"/>
<name>A0A6S6UCG8_9GAMM</name>
<feature type="region of interest" description="Disordered" evidence="1">
    <location>
        <begin position="587"/>
        <end position="617"/>
    </location>
</feature>
<proteinExistence type="predicted"/>